<organism evidence="2 3">
    <name type="scientific">Thiocapsa imhoffii</name>
    <dbReference type="NCBI Taxonomy" id="382777"/>
    <lineage>
        <taxon>Bacteria</taxon>
        <taxon>Pseudomonadati</taxon>
        <taxon>Pseudomonadota</taxon>
        <taxon>Gammaproteobacteria</taxon>
        <taxon>Chromatiales</taxon>
        <taxon>Chromatiaceae</taxon>
        <taxon>Thiocapsa</taxon>
    </lineage>
</organism>
<feature type="chain" id="PRO_5040996083" description="TAXI family TRAP transporter solute-binding subunit" evidence="1">
    <location>
        <begin position="18"/>
        <end position="498"/>
    </location>
</feature>
<dbReference type="Proteomes" id="UP001138802">
    <property type="component" value="Unassembled WGS sequence"/>
</dbReference>
<evidence type="ECO:0000313" key="2">
    <source>
        <dbReference type="EMBL" id="MBK1644510.1"/>
    </source>
</evidence>
<proteinExistence type="predicted"/>
<evidence type="ECO:0008006" key="4">
    <source>
        <dbReference type="Google" id="ProtNLM"/>
    </source>
</evidence>
<evidence type="ECO:0000313" key="3">
    <source>
        <dbReference type="Proteomes" id="UP001138802"/>
    </source>
</evidence>
<dbReference type="PANTHER" id="PTHR42941:SF1">
    <property type="entry name" value="SLL1037 PROTEIN"/>
    <property type="match status" value="1"/>
</dbReference>
<comment type="caution">
    <text evidence="2">The sequence shown here is derived from an EMBL/GenBank/DDBJ whole genome shotgun (WGS) entry which is preliminary data.</text>
</comment>
<evidence type="ECO:0000256" key="1">
    <source>
        <dbReference type="SAM" id="SignalP"/>
    </source>
</evidence>
<dbReference type="Pfam" id="PF16868">
    <property type="entry name" value="NMT1_3"/>
    <property type="match status" value="1"/>
</dbReference>
<dbReference type="PROSITE" id="PS51257">
    <property type="entry name" value="PROKAR_LIPOPROTEIN"/>
    <property type="match status" value="1"/>
</dbReference>
<dbReference type="PANTHER" id="PTHR42941">
    <property type="entry name" value="SLL1037 PROTEIN"/>
    <property type="match status" value="1"/>
</dbReference>
<feature type="signal peptide" evidence="1">
    <location>
        <begin position="1"/>
        <end position="17"/>
    </location>
</feature>
<dbReference type="EMBL" id="NRSD01000005">
    <property type="protein sequence ID" value="MBK1644510.1"/>
    <property type="molecule type" value="Genomic_DNA"/>
</dbReference>
<dbReference type="CDD" id="cd13520">
    <property type="entry name" value="PBP2_TAXI_TRAP"/>
    <property type="match status" value="1"/>
</dbReference>
<keyword evidence="3" id="KW-1185">Reference proteome</keyword>
<reference evidence="2 3" key="1">
    <citation type="journal article" date="2020" name="Microorganisms">
        <title>Osmotic Adaptation and Compatible Solute Biosynthesis of Phototrophic Bacteria as Revealed from Genome Analyses.</title>
        <authorList>
            <person name="Imhoff J.F."/>
            <person name="Rahn T."/>
            <person name="Kunzel S."/>
            <person name="Keller A."/>
            <person name="Neulinger S.C."/>
        </authorList>
    </citation>
    <scope>NUCLEOTIDE SEQUENCE [LARGE SCALE GENOMIC DNA]</scope>
    <source>
        <strain evidence="2 3">DSM 21303</strain>
    </source>
</reference>
<keyword evidence="1" id="KW-0732">Signal</keyword>
<dbReference type="NCBIfam" id="TIGR02122">
    <property type="entry name" value="TRAP_TAXI"/>
    <property type="match status" value="1"/>
</dbReference>
<sequence length="498" mass="53298">MNMKRMLLILLVLTLTACEHGPDATQIESDLDARLAETFGDTALTLQQVRRLGSANDANAPQGETRRIVYFNAQLRVDRDQNFGAWDAPGVANLVSLLGTGPRGLTGIQAGGNVRGDILGARGSLIYRESAHGWEPVVPQGFSAPRLPTTGEGAEMAQDEQLAAAISTALNLSPGGTSVAARRIIHDEVARSLGNIRGRISRLEHGFPLASGPDQGQYARFANAWSVNLMDSGVKLQPLLTSGGVENLMLLRDDLTVLALSQSDVVYEAFVGLGAFAEDGPNHGLRALASLFPEPLHVVVRNASDLHRFADLKGRRISIGPPGSASHQTARAVLAAYGLGPDDLRNAADLTLAEGLRALRDGRIDALLQVIGEPADQIRAAAETLDLRFLPLDEDAIERLMASRPGIFAHRLRPGTYPKQRNAIATIAVSAMLLADTSLTDREAAFFIRQLFDPANRWLTLGSIQGTQLSLDHATRGLMIPLHAGAEEALMDLGDSEP</sequence>
<gene>
    <name evidence="2" type="ORF">CKO25_07550</name>
</gene>
<dbReference type="Gene3D" id="3.40.190.10">
    <property type="entry name" value="Periplasmic binding protein-like II"/>
    <property type="match status" value="2"/>
</dbReference>
<dbReference type="InterPro" id="IPR011852">
    <property type="entry name" value="TRAP_TAXI"/>
</dbReference>
<dbReference type="SUPFAM" id="SSF53850">
    <property type="entry name" value="Periplasmic binding protein-like II"/>
    <property type="match status" value="1"/>
</dbReference>
<dbReference type="AlphaFoldDB" id="A0A9X1B8Y3"/>
<accession>A0A9X1B8Y3</accession>
<protein>
    <recommendedName>
        <fullName evidence="4">TAXI family TRAP transporter solute-binding subunit</fullName>
    </recommendedName>
</protein>
<name>A0A9X1B8Y3_9GAMM</name>